<keyword evidence="4" id="KW-1185">Reference proteome</keyword>
<gene>
    <name evidence="3" type="ORF">ACFOSS_00705</name>
</gene>
<evidence type="ECO:0000256" key="1">
    <source>
        <dbReference type="ARBA" id="ARBA00022729"/>
    </source>
</evidence>
<dbReference type="Pfam" id="PF10807">
    <property type="entry name" value="DUF2541"/>
    <property type="match status" value="1"/>
</dbReference>
<evidence type="ECO:0000313" key="3">
    <source>
        <dbReference type="EMBL" id="MFC3911987.1"/>
    </source>
</evidence>
<feature type="signal peptide" evidence="2">
    <location>
        <begin position="1"/>
        <end position="18"/>
    </location>
</feature>
<dbReference type="InterPro" id="IPR020240">
    <property type="entry name" value="UPF0412_YaaI"/>
</dbReference>
<dbReference type="RefSeq" id="WP_377149886.1">
    <property type="nucleotide sequence ID" value="NZ_JBHSAF010000001.1"/>
</dbReference>
<organism evidence="3 4">
    <name type="scientific">Pseudaeromonas sharmana</name>
    <dbReference type="NCBI Taxonomy" id="328412"/>
    <lineage>
        <taxon>Bacteria</taxon>
        <taxon>Pseudomonadati</taxon>
        <taxon>Pseudomonadota</taxon>
        <taxon>Gammaproteobacteria</taxon>
        <taxon>Aeromonadales</taxon>
        <taxon>Aeromonadaceae</taxon>
        <taxon>Pseudaeromonas</taxon>
    </lineage>
</organism>
<sequence length="122" mass="13999">MRIVFGLLACLFTPLTLASDEIRFGSTLLLSVGESEAIVKPLVCRYANQLQLKVEEQEAHIEAIRVYYKDGSSKNLKVNRTLGKDQRSGWIKLERRKCINKIRIEGYAKRKVAEVKVYGRRD</sequence>
<protein>
    <submittedName>
        <fullName evidence="3">DUF2541 family protein</fullName>
    </submittedName>
</protein>
<dbReference type="EMBL" id="JBHSAF010000001">
    <property type="protein sequence ID" value="MFC3911987.1"/>
    <property type="molecule type" value="Genomic_DNA"/>
</dbReference>
<feature type="chain" id="PRO_5047028052" evidence="2">
    <location>
        <begin position="19"/>
        <end position="122"/>
    </location>
</feature>
<evidence type="ECO:0000313" key="4">
    <source>
        <dbReference type="Proteomes" id="UP001595692"/>
    </source>
</evidence>
<reference evidence="4" key="1">
    <citation type="journal article" date="2019" name="Int. J. Syst. Evol. Microbiol.">
        <title>The Global Catalogue of Microorganisms (GCM) 10K type strain sequencing project: providing services to taxonomists for standard genome sequencing and annotation.</title>
        <authorList>
            <consortium name="The Broad Institute Genomics Platform"/>
            <consortium name="The Broad Institute Genome Sequencing Center for Infectious Disease"/>
            <person name="Wu L."/>
            <person name="Ma J."/>
        </authorList>
    </citation>
    <scope>NUCLEOTIDE SEQUENCE [LARGE SCALE GENOMIC DNA]</scope>
    <source>
        <strain evidence="4">CCUG 54939</strain>
    </source>
</reference>
<dbReference type="Proteomes" id="UP001595692">
    <property type="component" value="Unassembled WGS sequence"/>
</dbReference>
<name>A0ABV8CJA5_9GAMM</name>
<keyword evidence="1 2" id="KW-0732">Signal</keyword>
<accession>A0ABV8CJA5</accession>
<proteinExistence type="predicted"/>
<evidence type="ECO:0000256" key="2">
    <source>
        <dbReference type="SAM" id="SignalP"/>
    </source>
</evidence>
<comment type="caution">
    <text evidence="3">The sequence shown here is derived from an EMBL/GenBank/DDBJ whole genome shotgun (WGS) entry which is preliminary data.</text>
</comment>